<dbReference type="EMBL" id="JACSQY010000007">
    <property type="protein sequence ID" value="MBD7908755.1"/>
    <property type="molecule type" value="Genomic_DNA"/>
</dbReference>
<dbReference type="InterPro" id="IPR001509">
    <property type="entry name" value="Epimerase_deHydtase"/>
</dbReference>
<dbReference type="InterPro" id="IPR036291">
    <property type="entry name" value="NAD(P)-bd_dom_sf"/>
</dbReference>
<organism evidence="3 4">
    <name type="scientific">Sporosarcina gallistercoris</name>
    <dbReference type="NCBI Taxonomy" id="2762245"/>
    <lineage>
        <taxon>Bacteria</taxon>
        <taxon>Bacillati</taxon>
        <taxon>Bacillota</taxon>
        <taxon>Bacilli</taxon>
        <taxon>Bacillales</taxon>
        <taxon>Caryophanaceae</taxon>
        <taxon>Sporosarcina</taxon>
    </lineage>
</organism>
<feature type="domain" description="NAD-dependent epimerase/dehydratase" evidence="2">
    <location>
        <begin position="3"/>
        <end position="233"/>
    </location>
</feature>
<sequence>MKVLVTGGAGFIGSHVTEELIAHNHEVAVVDNLSTGKMRQVPKSVVFYKGDIRKKEIERFYADFQPDCVIHLAAQVSVASSLQAPLNDSEENIIGTINVLEACVKYQVKKIIFASTAALYGNPGYLPLDENHQLQPISFYGLSKKHAEAYIRMFSSLHGITYTILRYANVYGMRQDSNGEAGVVSIFIDKFLNNQPLSILGDGNQTRDFIFVKDVAKANVAALTNGDNEIINISTQNQTSVKNIINELNEITGTNLLPVFHEERTGDIKYSCLANTKAKTVLDWEPVYSFAEGLNRTIRYCEQEMLIQS</sequence>
<comment type="caution">
    <text evidence="3">The sequence shown here is derived from an EMBL/GenBank/DDBJ whole genome shotgun (WGS) entry which is preliminary data.</text>
</comment>
<gene>
    <name evidence="3" type="ORF">H9659_10475</name>
</gene>
<reference evidence="3 4" key="1">
    <citation type="submission" date="2020-08" db="EMBL/GenBank/DDBJ databases">
        <title>A Genomic Blueprint of the Chicken Gut Microbiome.</title>
        <authorList>
            <person name="Gilroy R."/>
            <person name="Ravi A."/>
            <person name="Getino M."/>
            <person name="Pursley I."/>
            <person name="Horton D.L."/>
            <person name="Alikhan N.-F."/>
            <person name="Baker D."/>
            <person name="Gharbi K."/>
            <person name="Hall N."/>
            <person name="Watson M."/>
            <person name="Adriaenssens E.M."/>
            <person name="Foster-Nyarko E."/>
            <person name="Jarju S."/>
            <person name="Secka A."/>
            <person name="Antonio M."/>
            <person name="Oren A."/>
            <person name="Chaudhuri R."/>
            <person name="La Ragione R.M."/>
            <person name="Hildebrand F."/>
            <person name="Pallen M.J."/>
        </authorList>
    </citation>
    <scope>NUCLEOTIDE SEQUENCE [LARGE SCALE GENOMIC DNA]</scope>
    <source>
        <strain evidence="3 4">Sa3CUA8</strain>
    </source>
</reference>
<name>A0ABR8PKT7_9BACL</name>
<dbReference type="RefSeq" id="WP_191690217.1">
    <property type="nucleotide sequence ID" value="NZ_JACSQY010000007.1"/>
</dbReference>
<dbReference type="Gene3D" id="3.90.25.10">
    <property type="entry name" value="UDP-galactose 4-epimerase, domain 1"/>
    <property type="match status" value="1"/>
</dbReference>
<comment type="similarity">
    <text evidence="1">Belongs to the NAD(P)-dependent epimerase/dehydratase family.</text>
</comment>
<evidence type="ECO:0000256" key="1">
    <source>
        <dbReference type="ARBA" id="ARBA00007637"/>
    </source>
</evidence>
<accession>A0ABR8PKT7</accession>
<proteinExistence type="inferred from homology"/>
<evidence type="ECO:0000259" key="2">
    <source>
        <dbReference type="Pfam" id="PF01370"/>
    </source>
</evidence>
<protein>
    <submittedName>
        <fullName evidence="3">NAD-dependent epimerase/dehydratase family protein</fullName>
    </submittedName>
</protein>
<evidence type="ECO:0000313" key="3">
    <source>
        <dbReference type="EMBL" id="MBD7908755.1"/>
    </source>
</evidence>
<dbReference type="Gene3D" id="3.40.50.720">
    <property type="entry name" value="NAD(P)-binding Rossmann-like Domain"/>
    <property type="match status" value="1"/>
</dbReference>
<dbReference type="SUPFAM" id="SSF51735">
    <property type="entry name" value="NAD(P)-binding Rossmann-fold domains"/>
    <property type="match status" value="1"/>
</dbReference>
<dbReference type="Proteomes" id="UP000659496">
    <property type="component" value="Unassembled WGS sequence"/>
</dbReference>
<dbReference type="Pfam" id="PF01370">
    <property type="entry name" value="Epimerase"/>
    <property type="match status" value="1"/>
</dbReference>
<evidence type="ECO:0000313" key="4">
    <source>
        <dbReference type="Proteomes" id="UP000659496"/>
    </source>
</evidence>
<dbReference type="PANTHER" id="PTHR43000">
    <property type="entry name" value="DTDP-D-GLUCOSE 4,6-DEHYDRATASE-RELATED"/>
    <property type="match status" value="1"/>
</dbReference>
<keyword evidence="4" id="KW-1185">Reference proteome</keyword>